<keyword evidence="1" id="KW-0812">Transmembrane</keyword>
<dbReference type="InterPro" id="IPR009936">
    <property type="entry name" value="DUF1468"/>
</dbReference>
<feature type="transmembrane region" description="Helical" evidence="1">
    <location>
        <begin position="89"/>
        <end position="120"/>
    </location>
</feature>
<dbReference type="AlphaFoldDB" id="A0A7W7W2L1"/>
<dbReference type="Proteomes" id="UP000523007">
    <property type="component" value="Unassembled WGS sequence"/>
</dbReference>
<dbReference type="RefSeq" id="WP_184576393.1">
    <property type="nucleotide sequence ID" value="NZ_JACHJT010000001.1"/>
</dbReference>
<sequence>MTSKKARVWPEVRARVHHLGALVPLVLGIWGAAYSRSLGLGEPESPQPGFWPFITSCVVVLASVVLLFRDRGADYEAVSSPAGIRQVAYAVASITVFIMLFEMLGFIIPALLTFAFWIRFLGGEGWRISIVLSVLCTVGFYAVFVHALGVPFPPDLVEVVLGVG</sequence>
<dbReference type="EMBL" id="JACHJT010000001">
    <property type="protein sequence ID" value="MBB4930899.1"/>
    <property type="molecule type" value="Genomic_DNA"/>
</dbReference>
<feature type="domain" description="DUF1468" evidence="2">
    <location>
        <begin position="21"/>
        <end position="153"/>
    </location>
</feature>
<protein>
    <submittedName>
        <fullName evidence="3">Putative tricarboxylic transport membrane protein</fullName>
    </submittedName>
</protein>
<keyword evidence="1" id="KW-1133">Transmembrane helix</keyword>
<evidence type="ECO:0000313" key="4">
    <source>
        <dbReference type="Proteomes" id="UP000523007"/>
    </source>
</evidence>
<proteinExistence type="predicted"/>
<feature type="transmembrane region" description="Helical" evidence="1">
    <location>
        <begin position="126"/>
        <end position="148"/>
    </location>
</feature>
<evidence type="ECO:0000256" key="1">
    <source>
        <dbReference type="SAM" id="Phobius"/>
    </source>
</evidence>
<keyword evidence="4" id="KW-1185">Reference proteome</keyword>
<organism evidence="3 4">
    <name type="scientific">Lipingzhangella halophila</name>
    <dbReference type="NCBI Taxonomy" id="1783352"/>
    <lineage>
        <taxon>Bacteria</taxon>
        <taxon>Bacillati</taxon>
        <taxon>Actinomycetota</taxon>
        <taxon>Actinomycetes</taxon>
        <taxon>Streptosporangiales</taxon>
        <taxon>Nocardiopsidaceae</taxon>
        <taxon>Lipingzhangella</taxon>
    </lineage>
</organism>
<accession>A0A7W7W2L1</accession>
<evidence type="ECO:0000259" key="2">
    <source>
        <dbReference type="Pfam" id="PF07331"/>
    </source>
</evidence>
<name>A0A7W7W2L1_9ACTN</name>
<gene>
    <name evidence="3" type="ORF">F4561_001719</name>
</gene>
<comment type="caution">
    <text evidence="3">The sequence shown here is derived from an EMBL/GenBank/DDBJ whole genome shotgun (WGS) entry which is preliminary data.</text>
</comment>
<dbReference type="Pfam" id="PF07331">
    <property type="entry name" value="TctB"/>
    <property type="match status" value="1"/>
</dbReference>
<feature type="transmembrane region" description="Helical" evidence="1">
    <location>
        <begin position="50"/>
        <end position="68"/>
    </location>
</feature>
<reference evidence="3 4" key="1">
    <citation type="submission" date="2020-08" db="EMBL/GenBank/DDBJ databases">
        <title>Sequencing the genomes of 1000 actinobacteria strains.</title>
        <authorList>
            <person name="Klenk H.-P."/>
        </authorList>
    </citation>
    <scope>NUCLEOTIDE SEQUENCE [LARGE SCALE GENOMIC DNA]</scope>
    <source>
        <strain evidence="3 4">DSM 102030</strain>
    </source>
</reference>
<evidence type="ECO:0000313" key="3">
    <source>
        <dbReference type="EMBL" id="MBB4930899.1"/>
    </source>
</evidence>
<keyword evidence="1" id="KW-0472">Membrane</keyword>
<feature type="transmembrane region" description="Helical" evidence="1">
    <location>
        <begin position="12"/>
        <end position="30"/>
    </location>
</feature>